<dbReference type="SUPFAM" id="SSF46894">
    <property type="entry name" value="C-terminal effector domain of the bipartite response regulators"/>
    <property type="match status" value="1"/>
</dbReference>
<dbReference type="SUPFAM" id="SSF52540">
    <property type="entry name" value="P-loop containing nucleoside triphosphate hydrolases"/>
    <property type="match status" value="1"/>
</dbReference>
<dbReference type="InterPro" id="IPR039420">
    <property type="entry name" value="WalR-like"/>
</dbReference>
<dbReference type="CDD" id="cd06170">
    <property type="entry name" value="LuxR_C_like"/>
    <property type="match status" value="1"/>
</dbReference>
<dbReference type="Gene3D" id="1.10.10.10">
    <property type="entry name" value="Winged helix-like DNA-binding domain superfamily/Winged helix DNA-binding domain"/>
    <property type="match status" value="1"/>
</dbReference>
<evidence type="ECO:0000313" key="4">
    <source>
        <dbReference type="Proteomes" id="UP001165368"/>
    </source>
</evidence>
<evidence type="ECO:0000313" key="3">
    <source>
        <dbReference type="EMBL" id="MCG2620528.1"/>
    </source>
</evidence>
<dbReference type="InterPro" id="IPR003593">
    <property type="entry name" value="AAA+_ATPase"/>
</dbReference>
<reference evidence="3" key="1">
    <citation type="submission" date="2022-01" db="EMBL/GenBank/DDBJ databases">
        <authorList>
            <person name="Jo J.-H."/>
            <person name="Im W.-T."/>
        </authorList>
    </citation>
    <scope>NUCLEOTIDE SEQUENCE</scope>
    <source>
        <strain evidence="3">I2-34</strain>
    </source>
</reference>
<dbReference type="CDD" id="cd00009">
    <property type="entry name" value="AAA"/>
    <property type="match status" value="1"/>
</dbReference>
<dbReference type="RefSeq" id="WP_237817629.1">
    <property type="nucleotide sequence ID" value="NZ_JAKLTQ010000001.1"/>
</dbReference>
<name>A0ABS9L1L4_9MICC</name>
<dbReference type="PROSITE" id="PS50043">
    <property type="entry name" value="HTH_LUXR_2"/>
    <property type="match status" value="1"/>
</dbReference>
<dbReference type="Gene3D" id="3.40.50.300">
    <property type="entry name" value="P-loop containing nucleotide triphosphate hydrolases"/>
    <property type="match status" value="1"/>
</dbReference>
<protein>
    <submittedName>
        <fullName evidence="3">LuxR C-terminal-related transcriptional regulator</fullName>
    </submittedName>
</protein>
<dbReference type="Pfam" id="PF13191">
    <property type="entry name" value="AAA_16"/>
    <property type="match status" value="1"/>
</dbReference>
<accession>A0ABS9L1L4</accession>
<dbReference type="SMART" id="SM00421">
    <property type="entry name" value="HTH_LUXR"/>
    <property type="match status" value="1"/>
</dbReference>
<evidence type="ECO:0000256" key="1">
    <source>
        <dbReference type="ARBA" id="ARBA00023125"/>
    </source>
</evidence>
<dbReference type="InterPro" id="IPR036388">
    <property type="entry name" value="WH-like_DNA-bd_sf"/>
</dbReference>
<dbReference type="SMART" id="SM00382">
    <property type="entry name" value="AAA"/>
    <property type="match status" value="1"/>
</dbReference>
<gene>
    <name evidence="3" type="ORF">LVY72_01220</name>
</gene>
<dbReference type="PANTHER" id="PTHR43214">
    <property type="entry name" value="TWO-COMPONENT RESPONSE REGULATOR"/>
    <property type="match status" value="1"/>
</dbReference>
<keyword evidence="1" id="KW-0238">DNA-binding</keyword>
<dbReference type="InterPro" id="IPR027417">
    <property type="entry name" value="P-loop_NTPase"/>
</dbReference>
<organism evidence="3 4">
    <name type="scientific">Arthrobacter hankyongi</name>
    <dbReference type="NCBI Taxonomy" id="2904801"/>
    <lineage>
        <taxon>Bacteria</taxon>
        <taxon>Bacillati</taxon>
        <taxon>Actinomycetota</taxon>
        <taxon>Actinomycetes</taxon>
        <taxon>Micrococcales</taxon>
        <taxon>Micrococcaceae</taxon>
        <taxon>Arthrobacter</taxon>
    </lineage>
</organism>
<dbReference type="InterPro" id="IPR000792">
    <property type="entry name" value="Tscrpt_reg_LuxR_C"/>
</dbReference>
<dbReference type="Proteomes" id="UP001165368">
    <property type="component" value="Unassembled WGS sequence"/>
</dbReference>
<dbReference type="EMBL" id="JAKLTQ010000001">
    <property type="protein sequence ID" value="MCG2620528.1"/>
    <property type="molecule type" value="Genomic_DNA"/>
</dbReference>
<dbReference type="InterPro" id="IPR016032">
    <property type="entry name" value="Sig_transdc_resp-reg_C-effctor"/>
</dbReference>
<feature type="domain" description="HTH luxR-type" evidence="2">
    <location>
        <begin position="829"/>
        <end position="893"/>
    </location>
</feature>
<evidence type="ECO:0000259" key="2">
    <source>
        <dbReference type="PROSITE" id="PS50043"/>
    </source>
</evidence>
<comment type="caution">
    <text evidence="3">The sequence shown here is derived from an EMBL/GenBank/DDBJ whole genome shotgun (WGS) entry which is preliminary data.</text>
</comment>
<proteinExistence type="predicted"/>
<dbReference type="Pfam" id="PF00196">
    <property type="entry name" value="GerE"/>
    <property type="match status" value="1"/>
</dbReference>
<keyword evidence="4" id="KW-1185">Reference proteome</keyword>
<sequence>MTSTVEATRPGERDPATGLVPAARHRLAVDIAASLSSQGALILGGPGTGKTTLARHVLQLLDGNTHVERVRGGAMVAAIPYGAIHYLLSEVELQVLEHPIHVVAAVARLLRQRAQGRRTVIFIDNAELLDEQAAATLAQLAADATVALLVCAEDTARIPASFAGLRRNGLLARFDLSAFGFAEACEWLDAALAGKVGGYPAHELWTESGGNPLLLGILAGEWTRTGLLYRREGSWCLREEAGRPAPGLDGVRPARLEGLAPGERELAEILALAGSLPMALVRRIGSDADLDELHSRGIVALGSGPTAVAGIPDRLLVELLRSGMPPERSRQLLAAVLGAGGWEVLDTEGDRAGTATLSLARWALEAGAELGANRALSAARAALDAGDAGLALRLAGQAAGGHPASAALLAEAHLALHDAPAAAAALAAAGGAIPQQGGYAAACAPGLPRPGPAPLCGRGAGSEPADGCTALLAAGLSRAGAGGPLDPDLAAAELDLHLGRFRDIPVDRLQALLHAPEPGVRHRAAVLLTQVYGGTGQGAEAERLAGELADRSGPPGSQDSFAMEFAVEAADGLRERFRRQGLWEGYARLLGRQHSRSALRDATLWAYADLAEGLRLADAGEPRSALAVLLRARGQLKSPGGSRLLPLAVAACAYASALLRDPDGVRAHLAAADDQEVCVPWPLRAAARYYAGMARATLGSYAAAAAQLQAEAAAAEANGALAAALRFLFGAARLGASEALPQLAGLAGRVQGPFAQACGSFGAGLQAGDPAELLSAAHVAADDGHAVFAREAARLALALASGCGETAMMRTAQKYIYLDSAGFDFCIGRLGGGQALTVREQEVAGLVAVGRSNLDIAQHFGVSVRTIEGHLYKLYAKLQPKHDPILGGLALEG</sequence>
<dbReference type="PRINTS" id="PR00038">
    <property type="entry name" value="HTHLUXR"/>
</dbReference>
<dbReference type="PANTHER" id="PTHR43214:SF43">
    <property type="entry name" value="TWO-COMPONENT RESPONSE REGULATOR"/>
    <property type="match status" value="1"/>
</dbReference>
<dbReference type="InterPro" id="IPR041664">
    <property type="entry name" value="AAA_16"/>
</dbReference>